<geneLocation type="plasmid" evidence="1">
    <name>unnamed</name>
</geneLocation>
<protein>
    <submittedName>
        <fullName evidence="1">Uncharacterized protein</fullName>
    </submittedName>
</protein>
<proteinExistence type="predicted"/>
<sequence>MKLGFRDFYYLDADYVDNLLGFIEGFIEEEVSKLERKETTTHGKAKAMGIAETGRDSKKGEEFTRRGKTTPEIKFKKVIDYLIDNDLDQIDSFNEDLWEMLIQEEEIIEVRGGLHFTQIYDLVKDVKFIGSTGKELGIIDEKEVESVTVMLDKLREIQDKNGIPVKINTRDDTYSFITYLNEKYLLKDKVEVVGNDFRMLCKIERIIPKSEQIELFDLKEIEKKYSNREQRRKGKVTELPPEFNEVVEGPAAVVLPIAIYR</sequence>
<dbReference type="InterPro" id="IPR045633">
    <property type="entry name" value="DUF6414"/>
</dbReference>
<evidence type="ECO:0000313" key="1">
    <source>
        <dbReference type="EMBL" id="XDI35189.1"/>
    </source>
</evidence>
<dbReference type="EMBL" id="CP162550">
    <property type="protein sequence ID" value="XDI35189.1"/>
    <property type="molecule type" value="Genomic_DNA"/>
</dbReference>
<organism evidence="1">
    <name type="scientific">Alkalihalophilus sp. As8PL</name>
    <dbReference type="NCBI Taxonomy" id="3237103"/>
    <lineage>
        <taxon>Bacteria</taxon>
        <taxon>Bacillati</taxon>
        <taxon>Bacillota</taxon>
        <taxon>Bacilli</taxon>
        <taxon>Bacillales</taxon>
        <taxon>Bacillaceae</taxon>
        <taxon>Alkalihalophilus</taxon>
    </lineage>
</organism>
<gene>
    <name evidence="1" type="ORF">AB3N04_00265</name>
</gene>
<accession>A0AB39BNB8</accession>
<keyword evidence="1" id="KW-0614">Plasmid</keyword>
<reference evidence="1" key="1">
    <citation type="submission" date="2024-07" db="EMBL/GenBank/DDBJ databases">
        <title>Identification and characteristics of an arsenic-resistant bacterial isolate, which belongs to a novel species.</title>
        <authorList>
            <person name="Juszczyk A."/>
            <person name="Kowalczyk A."/>
            <person name="Was K."/>
            <person name="Kosowicz W."/>
            <person name="Budzyn A."/>
            <person name="Latowski D."/>
        </authorList>
    </citation>
    <scope>NUCLEOTIDE SEQUENCE</scope>
    <source>
        <strain evidence="1">As8PL</strain>
        <plasmid evidence="1">unnamed</plasmid>
    </source>
</reference>
<dbReference type="RefSeq" id="WP_368502803.1">
    <property type="nucleotide sequence ID" value="NZ_CP162550.1"/>
</dbReference>
<dbReference type="AlphaFoldDB" id="A0AB39BNB8"/>
<dbReference type="Pfam" id="PF19952">
    <property type="entry name" value="DUF6414"/>
    <property type="match status" value="1"/>
</dbReference>
<name>A0AB39BNB8_9BACI</name>